<protein>
    <submittedName>
        <fullName evidence="1">Uncharacterized protein</fullName>
    </submittedName>
</protein>
<dbReference type="EMBL" id="BONY01000004">
    <property type="protein sequence ID" value="GIH02920.1"/>
    <property type="molecule type" value="Genomic_DNA"/>
</dbReference>
<dbReference type="Proteomes" id="UP000612899">
    <property type="component" value="Unassembled WGS sequence"/>
</dbReference>
<keyword evidence="2" id="KW-1185">Reference proteome</keyword>
<dbReference type="RefSeq" id="WP_203906840.1">
    <property type="nucleotide sequence ID" value="NZ_BONY01000004.1"/>
</dbReference>
<name>A0A8J3VDQ1_9ACTN</name>
<proteinExistence type="predicted"/>
<reference evidence="1" key="1">
    <citation type="submission" date="2021-01" db="EMBL/GenBank/DDBJ databases">
        <title>Whole genome shotgun sequence of Rhizocola hellebori NBRC 109834.</title>
        <authorList>
            <person name="Komaki H."/>
            <person name="Tamura T."/>
        </authorList>
    </citation>
    <scope>NUCLEOTIDE SEQUENCE</scope>
    <source>
        <strain evidence="1">NBRC 109834</strain>
    </source>
</reference>
<organism evidence="1 2">
    <name type="scientific">Rhizocola hellebori</name>
    <dbReference type="NCBI Taxonomy" id="1392758"/>
    <lineage>
        <taxon>Bacteria</taxon>
        <taxon>Bacillati</taxon>
        <taxon>Actinomycetota</taxon>
        <taxon>Actinomycetes</taxon>
        <taxon>Micromonosporales</taxon>
        <taxon>Micromonosporaceae</taxon>
        <taxon>Rhizocola</taxon>
    </lineage>
</organism>
<gene>
    <name evidence="1" type="ORF">Rhe02_09870</name>
</gene>
<evidence type="ECO:0000313" key="2">
    <source>
        <dbReference type="Proteomes" id="UP000612899"/>
    </source>
</evidence>
<comment type="caution">
    <text evidence="1">The sequence shown here is derived from an EMBL/GenBank/DDBJ whole genome shotgun (WGS) entry which is preliminary data.</text>
</comment>
<accession>A0A8J3VDQ1</accession>
<sequence length="385" mass="42407">MNKNTIVMPALEDRVSDFGYGYRMRCECGAVSSLSAEDYYAEKDEAHMPCEHCPRSIHFGRAVAALRDEHDPALDNTRINTFAWYHTSTLADWPLAVDAVTRRTELAANAHLFHLPADHIERLVNNELNKALHVGTYGAAIENMLRRIRNQRDDPTAFYLHRVALQISPDRVNTGYRDENHEPVSQMTTMDLRAEGLDAVRYVNVYESMGSISLAVLPETIAWVQTLGLPISGLTPAHNAPLVEMLNRVQHQLDALRTCKPDTSAIRPSELRLMQLRGDPGPDGIAAASAAHGQSVRELHSEVTAALNQQYLTGISPRIADNFNSAIKWRSGQTASQFADFFAASAVALTRPDAVVTQLASRQPRPAHLGIASASDVSDPPSRAT</sequence>
<evidence type="ECO:0000313" key="1">
    <source>
        <dbReference type="EMBL" id="GIH02920.1"/>
    </source>
</evidence>
<dbReference type="AlphaFoldDB" id="A0A8J3VDQ1"/>